<dbReference type="Gene3D" id="2.60.40.60">
    <property type="entry name" value="Cadherins"/>
    <property type="match status" value="6"/>
</dbReference>
<keyword evidence="5 9" id="KW-1133">Transmembrane helix</keyword>
<feature type="domain" description="Cadherin" evidence="10">
    <location>
        <begin position="42"/>
        <end position="222"/>
    </location>
</feature>
<evidence type="ECO:0000256" key="9">
    <source>
        <dbReference type="SAM" id="Phobius"/>
    </source>
</evidence>
<evidence type="ECO:0000256" key="6">
    <source>
        <dbReference type="ARBA" id="ARBA00023136"/>
    </source>
</evidence>
<dbReference type="PANTHER" id="PTHR24028">
    <property type="entry name" value="CADHERIN-87A"/>
    <property type="match status" value="1"/>
</dbReference>
<dbReference type="SMART" id="SM00112">
    <property type="entry name" value="CA"/>
    <property type="match status" value="6"/>
</dbReference>
<gene>
    <name evidence="11" type="ORF">FBUS_05214</name>
</gene>
<evidence type="ECO:0000259" key="10">
    <source>
        <dbReference type="PROSITE" id="PS50268"/>
    </source>
</evidence>
<evidence type="ECO:0000256" key="1">
    <source>
        <dbReference type="ARBA" id="ARBA00004167"/>
    </source>
</evidence>
<dbReference type="Proteomes" id="UP000728185">
    <property type="component" value="Unassembled WGS sequence"/>
</dbReference>
<dbReference type="CDD" id="cd11304">
    <property type="entry name" value="Cadherin_repeat"/>
    <property type="match status" value="6"/>
</dbReference>
<evidence type="ECO:0000256" key="3">
    <source>
        <dbReference type="ARBA" id="ARBA00022737"/>
    </source>
</evidence>
<dbReference type="OrthoDB" id="6284287at2759"/>
<keyword evidence="2 9" id="KW-0812">Transmembrane</keyword>
<comment type="caution">
    <text evidence="11">The sequence shown here is derived from an EMBL/GenBank/DDBJ whole genome shotgun (WGS) entry which is preliminary data.</text>
</comment>
<protein>
    <recommendedName>
        <fullName evidence="10">Cadherin domain-containing protein</fullName>
    </recommendedName>
</protein>
<sequence length="1328" mass="148499">MLPWSSVKLVQQISFFVLLNTIFTLFRNSDAEYIPMCSPKQDQLAYISYMEEETQVTTYLMDLTTTICPSTIKLNHSQSVKFILFPSSQPYYDYFTIRHSFDPSHPNDLSVPQLLSLKNPIDRESLCSGESSEFRSVGIAGNSVNNLFPGGISSTVKSQSGCSCQTSLEWCSIYVQLALTPYHDTARNDNSKADSSDSTLSILDVFIVEIRIRDVNDNAPTFIPEKFDLRISEVEQVGARFRLPSATDKDIGKNAQFEYRIRSIVASVPVLPSNFNQKRNNVSIKIDNGHFELISNLDRSELFVVVKQSLDREKFESFQLVVEAVDKGATVTNTGTLALTIYIVDANDRSPVFQRTHYVFHISEQASPGTIVGRLSATDDDSGENGRVTFEQPTESIGQMTRRGPAVNRFRVEPVTGQIRVHSPLDREVSKSVYFRVIARDHGQPVRMATASVMIILQDINDNNPVMRIWGRSRLLKSSGLTPNVSILSYSLLSSPGLSHTVGLSVTEALEVNAIVVFVDVYDMDAHENGEVSCLVNHESFALEPITDYGSFSSGPLGPGNPGYSMELIIESNINKIHRGNEAYRVVSTKSLDRETIPLIHVPIVCRDNGTKITRSTTTLLYIQVSDVNDNSPVFNLPEVLEPAVWSNKEQYREWFYQSQRQINTSKLVPRTPMSMEITIPEFYPLNQTVIHFSAHDADDGINALLSYDLTLSQTRGNVESANQNKLVDFLTVKPNTGDVFVQVPLWYAGASICHEYIIRATDHGQPALSASIHFSTCVVFINKMAPKLEIHPVPGHIYTKKETDETTSIRLWLAEHQNPGTAIGRAIALDEDHGEAGRVKFFLGQCLQRMVNNSWIVGPNPFAINEISGLITNVRIVDRELDANQYRITVVARDQGTPPKTSNADVIVYIIDRNDHSPQFQFPFQPCYLSQIRTPPSGRRDLSAFETVTKSLSSQTVVCNLTQAFPELYSMPAILPDHPLTIDALQPLVEFSAVDPDEGVNGKVEYQMTAGCLDDFDDQMDYQEMQSRIERTFSIDQTSGCLKLLRVIHYGEIGNKYALQILAKDGGTEISLSTALDLWIAVEGQPNSYLELRLNSTVRSVHCLTHASMLLKEANESGSHELTPTIRVLMSVTTVIGALIIVTIMVLFIKQPAWFFGLRQSRRRVARKKPQLNKMDIFQCHEVHNHIASTNTGAESGQNQLYLAESVAVLAENSEPLQCTEFPVAVFTYFPSRSRPSSMLIPLESPQRMQSECPVTKVYPFTGFPSSQCYSQCSSPCVHQYLPRKSNVTSDPDVESSLLPDGLSHNDCEIHESKDYHQEHKCEEKII</sequence>
<feature type="domain" description="Cadherin" evidence="10">
    <location>
        <begin position="672"/>
        <end position="789"/>
    </location>
</feature>
<feature type="domain" description="Cadherin" evidence="10">
    <location>
        <begin position="806"/>
        <end position="921"/>
    </location>
</feature>
<keyword evidence="7" id="KW-0325">Glycoprotein</keyword>
<dbReference type="SUPFAM" id="SSF49313">
    <property type="entry name" value="Cadherin-like"/>
    <property type="match status" value="6"/>
</dbReference>
<dbReference type="GO" id="GO:0007156">
    <property type="term" value="P:homophilic cell adhesion via plasma membrane adhesion molecules"/>
    <property type="evidence" value="ECO:0007669"/>
    <property type="project" value="InterPro"/>
</dbReference>
<dbReference type="PROSITE" id="PS00232">
    <property type="entry name" value="CADHERIN_1"/>
    <property type="match status" value="4"/>
</dbReference>
<feature type="domain" description="Cadherin" evidence="10">
    <location>
        <begin position="989"/>
        <end position="1127"/>
    </location>
</feature>
<keyword evidence="3" id="KW-0677">Repeat</keyword>
<dbReference type="GO" id="GO:0005886">
    <property type="term" value="C:plasma membrane"/>
    <property type="evidence" value="ECO:0007669"/>
    <property type="project" value="InterPro"/>
</dbReference>
<dbReference type="InterPro" id="IPR050174">
    <property type="entry name" value="Protocadherin/Cadherin-CA"/>
</dbReference>
<keyword evidence="4 8" id="KW-0106">Calcium</keyword>
<dbReference type="InterPro" id="IPR002126">
    <property type="entry name" value="Cadherin-like_dom"/>
</dbReference>
<proteinExistence type="predicted"/>
<evidence type="ECO:0000256" key="4">
    <source>
        <dbReference type="ARBA" id="ARBA00022837"/>
    </source>
</evidence>
<name>A0A8E0S7G7_9TREM</name>
<dbReference type="Pfam" id="PF00028">
    <property type="entry name" value="Cadherin"/>
    <property type="match status" value="3"/>
</dbReference>
<dbReference type="InterPro" id="IPR020894">
    <property type="entry name" value="Cadherin_CS"/>
</dbReference>
<feature type="domain" description="Cadherin" evidence="10">
    <location>
        <begin position="223"/>
        <end position="353"/>
    </location>
</feature>
<keyword evidence="12" id="KW-1185">Reference proteome</keyword>
<evidence type="ECO:0000313" key="12">
    <source>
        <dbReference type="Proteomes" id="UP000728185"/>
    </source>
</evidence>
<feature type="domain" description="Cadherin" evidence="10">
    <location>
        <begin position="498"/>
        <end position="635"/>
    </location>
</feature>
<dbReference type="GO" id="GO:0005509">
    <property type="term" value="F:calcium ion binding"/>
    <property type="evidence" value="ECO:0007669"/>
    <property type="project" value="UniProtKB-UniRule"/>
</dbReference>
<evidence type="ECO:0000256" key="8">
    <source>
        <dbReference type="PROSITE-ProRule" id="PRU00043"/>
    </source>
</evidence>
<feature type="transmembrane region" description="Helical" evidence="9">
    <location>
        <begin position="1129"/>
        <end position="1150"/>
    </location>
</feature>
<evidence type="ECO:0000256" key="2">
    <source>
        <dbReference type="ARBA" id="ARBA00022692"/>
    </source>
</evidence>
<dbReference type="FunFam" id="2.60.40.60:FF:000020">
    <property type="entry name" value="Dachsous cadherin-related 1b"/>
    <property type="match status" value="1"/>
</dbReference>
<evidence type="ECO:0000256" key="7">
    <source>
        <dbReference type="ARBA" id="ARBA00023180"/>
    </source>
</evidence>
<dbReference type="EMBL" id="LUCM01000716">
    <property type="protein sequence ID" value="KAA0200137.1"/>
    <property type="molecule type" value="Genomic_DNA"/>
</dbReference>
<reference evidence="11" key="1">
    <citation type="submission" date="2019-05" db="EMBL/GenBank/DDBJ databases">
        <title>Annotation for the trematode Fasciolopsis buski.</title>
        <authorList>
            <person name="Choi Y.-J."/>
        </authorList>
    </citation>
    <scope>NUCLEOTIDE SEQUENCE</scope>
    <source>
        <strain evidence="11">HT</strain>
        <tissue evidence="11">Whole worm</tissue>
    </source>
</reference>
<comment type="subcellular location">
    <subcellularLocation>
        <location evidence="1">Membrane</location>
        <topology evidence="1">Single-pass membrane protein</topology>
    </subcellularLocation>
</comment>
<dbReference type="PROSITE" id="PS50268">
    <property type="entry name" value="CADHERIN_2"/>
    <property type="match status" value="7"/>
</dbReference>
<accession>A0A8E0S7G7</accession>
<keyword evidence="6 9" id="KW-0472">Membrane</keyword>
<evidence type="ECO:0000313" key="11">
    <source>
        <dbReference type="EMBL" id="KAA0200137.1"/>
    </source>
</evidence>
<dbReference type="PRINTS" id="PR00205">
    <property type="entry name" value="CADHERIN"/>
</dbReference>
<dbReference type="InterPro" id="IPR015919">
    <property type="entry name" value="Cadherin-like_sf"/>
</dbReference>
<organism evidence="11 12">
    <name type="scientific">Fasciolopsis buskii</name>
    <dbReference type="NCBI Taxonomy" id="27845"/>
    <lineage>
        <taxon>Eukaryota</taxon>
        <taxon>Metazoa</taxon>
        <taxon>Spiralia</taxon>
        <taxon>Lophotrochozoa</taxon>
        <taxon>Platyhelminthes</taxon>
        <taxon>Trematoda</taxon>
        <taxon>Digenea</taxon>
        <taxon>Plagiorchiida</taxon>
        <taxon>Echinostomata</taxon>
        <taxon>Echinostomatoidea</taxon>
        <taxon>Fasciolidae</taxon>
        <taxon>Fasciolopsis</taxon>
    </lineage>
</organism>
<dbReference type="PANTHER" id="PTHR24028:SF146">
    <property type="entry name" value="CADHERIN 96CB, ISOFORM D-RELATED"/>
    <property type="match status" value="1"/>
</dbReference>
<evidence type="ECO:0000256" key="5">
    <source>
        <dbReference type="ARBA" id="ARBA00022989"/>
    </source>
</evidence>
<feature type="domain" description="Cadherin" evidence="10">
    <location>
        <begin position="354"/>
        <end position="467"/>
    </location>
</feature>